<dbReference type="Proteomes" id="UP001210231">
    <property type="component" value="Unassembled WGS sequence"/>
</dbReference>
<dbReference type="NCBIfam" id="TIGR04183">
    <property type="entry name" value="Por_Secre_tail"/>
    <property type="match status" value="1"/>
</dbReference>
<dbReference type="EMBL" id="JAQGEF010000004">
    <property type="protein sequence ID" value="MDA3614035.1"/>
    <property type="molecule type" value="Genomic_DNA"/>
</dbReference>
<accession>A0ABT4UGR1</accession>
<evidence type="ECO:0000259" key="2">
    <source>
        <dbReference type="Pfam" id="PF18962"/>
    </source>
</evidence>
<evidence type="ECO:0000313" key="3">
    <source>
        <dbReference type="EMBL" id="MDA3614035.1"/>
    </source>
</evidence>
<feature type="domain" description="Secretion system C-terminal sorting" evidence="2">
    <location>
        <begin position="849"/>
        <end position="923"/>
    </location>
</feature>
<dbReference type="InterPro" id="IPR026444">
    <property type="entry name" value="Secre_tail"/>
</dbReference>
<evidence type="ECO:0000313" key="4">
    <source>
        <dbReference type="Proteomes" id="UP001210231"/>
    </source>
</evidence>
<organism evidence="3 4">
    <name type="scientific">Polluticaenibacter yanchengensis</name>
    <dbReference type="NCBI Taxonomy" id="3014562"/>
    <lineage>
        <taxon>Bacteria</taxon>
        <taxon>Pseudomonadati</taxon>
        <taxon>Bacteroidota</taxon>
        <taxon>Chitinophagia</taxon>
        <taxon>Chitinophagales</taxon>
        <taxon>Chitinophagaceae</taxon>
        <taxon>Polluticaenibacter</taxon>
    </lineage>
</organism>
<dbReference type="Pfam" id="PF18962">
    <property type="entry name" value="Por_Secre_tail"/>
    <property type="match status" value="1"/>
</dbReference>
<keyword evidence="4" id="KW-1185">Reference proteome</keyword>
<dbReference type="Pfam" id="PF10162">
    <property type="entry name" value="G8"/>
    <property type="match status" value="1"/>
</dbReference>
<proteinExistence type="predicted"/>
<comment type="caution">
    <text evidence="3">The sequence shown here is derived from an EMBL/GenBank/DDBJ whole genome shotgun (WGS) entry which is preliminary data.</text>
</comment>
<sequence length="926" mass="99585">MIWHHVLAQKNSTGSGNWSNTAAVWGGVAPVAADEIHILNGHSVTLDASLSTISKIVVEAGGALTLNNNTYNLGATTTEVYGELVLANTLTTTSPKRFSSASLIIKTSGKVTNNAGNAQAVGVTNFTIEGNGWYVHNAIGSTSAGTAADFPGNTNGIFSDNSTVEFLKWGSGTSTNRTALPVISGGWGNIIVNITDNGSYWGWQGSVTLIKGNLEIENTGGGTKYLRLADNNHTFTIKGSLVINGGRLHPENGGTRIFNYTIEGDIIIDGGYFDLSGNSANNTMNINITGTKAGSEGKLHIKNGTVINPNSSSVEITTFGDIIVESSATFTIYGTSTLATSKKIVLNIGGDFLINTGGIFTSFMTGSSSAGKAKISFVEGKKANVVFTPPALFEIWNCNIYIDPEKTVQLTESLTSKNSSSSNINEIKVSGTLDLGNNTIRRTVATAYSNFSLEPGASIKTAHSGGLFFDANSNSTAAITLNAARVSFSDKANYIFTGTSNQVTSTSLPSPLNGNLVINNTGAVNANRVQLSKAIVIADTGHLMMENGLLDKNGFSINVTNPAIDAVQGGNSRSFVMHELRRSTSAATAGQYWFPVGKLVGTTEYYNPAYVLTETNLGSDFRVEYLRSNPPNTAGFFGPGLLGIQSNQYWQIDRLTGTTYARVAFNYQNPGNSNWKDYDNEVIAPCGSCNVAIVHQGSNWAFTSDGTPGFDYYGAPPQYRPLTENGYIISKVMSSFSPFTFGFGTKSVLPIQLLAFNGIQKNNGTVLNWQIADSDNELLYTELEYSTNGMQFLPIVRLSPNTGNNYSYEHSQANHTASYYRLKITDKLQNITYSQVLKFSYKDINLLKLYPTLASDQVQLMLHMENPATVDIKIVDITGRAVLGRQLLLNKGIQNQQINVNSFSKGDYIVIVTINGERQTLKFVKQ</sequence>
<evidence type="ECO:0000259" key="1">
    <source>
        <dbReference type="Pfam" id="PF10162"/>
    </source>
</evidence>
<dbReference type="InterPro" id="IPR019316">
    <property type="entry name" value="G8_domain"/>
</dbReference>
<name>A0ABT4UGR1_9BACT</name>
<reference evidence="3 4" key="1">
    <citation type="submission" date="2022-12" db="EMBL/GenBank/DDBJ databases">
        <title>Chitinophagaceae gen. sp. nov., a new member of the family Chitinophagaceae, isolated from soil in a chemical factory.</title>
        <authorList>
            <person name="Ke Z."/>
        </authorList>
    </citation>
    <scope>NUCLEOTIDE SEQUENCE [LARGE SCALE GENOMIC DNA]</scope>
    <source>
        <strain evidence="3 4">LY-5</strain>
    </source>
</reference>
<gene>
    <name evidence="3" type="ORF">O3P16_04405</name>
</gene>
<feature type="domain" description="G8" evidence="1">
    <location>
        <begin position="25"/>
        <end position="99"/>
    </location>
</feature>
<dbReference type="RefSeq" id="WP_407030364.1">
    <property type="nucleotide sequence ID" value="NZ_JAQGEF010000004.1"/>
</dbReference>
<protein>
    <submittedName>
        <fullName evidence="3">T9SS type A sorting domain-containing protein</fullName>
    </submittedName>
</protein>